<keyword evidence="3" id="KW-1185">Reference proteome</keyword>
<evidence type="ECO:0000256" key="1">
    <source>
        <dbReference type="SAM" id="MobiDB-lite"/>
    </source>
</evidence>
<feature type="compositionally biased region" description="Acidic residues" evidence="1">
    <location>
        <begin position="67"/>
        <end position="77"/>
    </location>
</feature>
<sequence>MIASPATIASQTSMTRSQLKAVSKLLSEFSGFGRTIAIDITQLHVGEIKLFHHLFEIDEIVEVDEVMKEEEEEEEDVEEKKVEGKEEENKEEEELYICL</sequence>
<organism evidence="3">
    <name type="scientific">Acromyrmex echinatior</name>
    <name type="common">Panamanian leafcutter ant</name>
    <name type="synonym">Acromyrmex octospinosus echinatior</name>
    <dbReference type="NCBI Taxonomy" id="103372"/>
    <lineage>
        <taxon>Eukaryota</taxon>
        <taxon>Metazoa</taxon>
        <taxon>Ecdysozoa</taxon>
        <taxon>Arthropoda</taxon>
        <taxon>Hexapoda</taxon>
        <taxon>Insecta</taxon>
        <taxon>Pterygota</taxon>
        <taxon>Neoptera</taxon>
        <taxon>Endopterygota</taxon>
        <taxon>Hymenoptera</taxon>
        <taxon>Apocrita</taxon>
        <taxon>Aculeata</taxon>
        <taxon>Formicoidea</taxon>
        <taxon>Formicidae</taxon>
        <taxon>Myrmicinae</taxon>
        <taxon>Acromyrmex</taxon>
    </lineage>
</organism>
<proteinExistence type="predicted"/>
<dbReference type="Proteomes" id="UP000007755">
    <property type="component" value="Unassembled WGS sequence"/>
</dbReference>
<dbReference type="AlphaFoldDB" id="F4WE03"/>
<reference evidence="2" key="1">
    <citation type="submission" date="2011-02" db="EMBL/GenBank/DDBJ databases">
        <title>The genome of the leaf-cutting ant Acromyrmex echinatior suggests key adaptations to social evolution and fungus farming.</title>
        <authorList>
            <person name="Nygaard S."/>
            <person name="Zhang G."/>
        </authorList>
    </citation>
    <scope>NUCLEOTIDE SEQUENCE</scope>
</reference>
<accession>F4WE03</accession>
<feature type="region of interest" description="Disordered" evidence="1">
    <location>
        <begin position="67"/>
        <end position="99"/>
    </location>
</feature>
<evidence type="ECO:0000313" key="2">
    <source>
        <dbReference type="EMBL" id="EGI67574.1"/>
    </source>
</evidence>
<dbReference type="InParanoid" id="F4WE03"/>
<dbReference type="EMBL" id="GL888101">
    <property type="protein sequence ID" value="EGI67574.1"/>
    <property type="molecule type" value="Genomic_DNA"/>
</dbReference>
<protein>
    <submittedName>
        <fullName evidence="2">Uncharacterized protein</fullName>
    </submittedName>
</protein>
<feature type="compositionally biased region" description="Acidic residues" evidence="1">
    <location>
        <begin position="89"/>
        <end position="99"/>
    </location>
</feature>
<name>F4WE03_ACREC</name>
<gene>
    <name evidence="2" type="ORF">G5I_03834</name>
</gene>
<feature type="compositionally biased region" description="Basic and acidic residues" evidence="1">
    <location>
        <begin position="78"/>
        <end position="88"/>
    </location>
</feature>
<evidence type="ECO:0000313" key="3">
    <source>
        <dbReference type="Proteomes" id="UP000007755"/>
    </source>
</evidence>